<evidence type="ECO:0000313" key="2">
    <source>
        <dbReference type="Proteomes" id="UP001273531"/>
    </source>
</evidence>
<name>A0ABU3YCW0_9SPHN</name>
<evidence type="ECO:0008006" key="3">
    <source>
        <dbReference type="Google" id="ProtNLM"/>
    </source>
</evidence>
<dbReference type="EMBL" id="JAWJEJ010000002">
    <property type="protein sequence ID" value="MDV3459231.1"/>
    <property type="molecule type" value="Genomic_DNA"/>
</dbReference>
<proteinExistence type="predicted"/>
<organism evidence="1 2">
    <name type="scientific">Sphingomonas agrestis</name>
    <dbReference type="NCBI Taxonomy" id="3080540"/>
    <lineage>
        <taxon>Bacteria</taxon>
        <taxon>Pseudomonadati</taxon>
        <taxon>Pseudomonadota</taxon>
        <taxon>Alphaproteobacteria</taxon>
        <taxon>Sphingomonadales</taxon>
        <taxon>Sphingomonadaceae</taxon>
        <taxon>Sphingomonas</taxon>
    </lineage>
</organism>
<sequence>MRDIHGIDRILAILEPHWEEVEEEFERANRKFLELAETDHDPIGRVLRTHLIVENFLTTYLEQSLDVDDIGDARLTFAQKVALLPNSGDSAAFVKPGIKQLNGVRNKFGHSLDYQVRRADLRAVYAVLEVARQGEEFRDPIEAIEAFAPIACAFLSMPSEGLQDAFADAFRHVNIEPDRESRG</sequence>
<evidence type="ECO:0000313" key="1">
    <source>
        <dbReference type="EMBL" id="MDV3459231.1"/>
    </source>
</evidence>
<protein>
    <recommendedName>
        <fullName evidence="3">RiboL-PSP-HEPN domain-containing protein</fullName>
    </recommendedName>
</protein>
<gene>
    <name evidence="1" type="ORF">RZN05_19700</name>
</gene>
<comment type="caution">
    <text evidence="1">The sequence shown here is derived from an EMBL/GenBank/DDBJ whole genome shotgun (WGS) entry which is preliminary data.</text>
</comment>
<accession>A0ABU3YCW0</accession>
<dbReference type="Proteomes" id="UP001273531">
    <property type="component" value="Unassembled WGS sequence"/>
</dbReference>
<dbReference type="RefSeq" id="WP_317228384.1">
    <property type="nucleotide sequence ID" value="NZ_JAWJEJ010000002.1"/>
</dbReference>
<reference evidence="1 2" key="1">
    <citation type="submission" date="2023-10" db="EMBL/GenBank/DDBJ databases">
        <title>Sphingomonas sp. HF-S4 16S ribosomal RNA gene Genome sequencing and assembly.</title>
        <authorList>
            <person name="Lee H."/>
        </authorList>
    </citation>
    <scope>NUCLEOTIDE SEQUENCE [LARGE SCALE GENOMIC DNA]</scope>
    <source>
        <strain evidence="1 2">HF-S4</strain>
    </source>
</reference>
<keyword evidence="2" id="KW-1185">Reference proteome</keyword>